<proteinExistence type="predicted"/>
<feature type="domain" description="Methyltransferase" evidence="1">
    <location>
        <begin position="83"/>
        <end position="194"/>
    </location>
</feature>
<dbReference type="InterPro" id="IPR025714">
    <property type="entry name" value="Methyltranfer_dom"/>
</dbReference>
<protein>
    <submittedName>
        <fullName evidence="2">Methyltransferase domain-containing protein</fullName>
    </submittedName>
</protein>
<dbReference type="GO" id="GO:0008168">
    <property type="term" value="F:methyltransferase activity"/>
    <property type="evidence" value="ECO:0007669"/>
    <property type="project" value="UniProtKB-KW"/>
</dbReference>
<keyword evidence="2" id="KW-0808">Transferase</keyword>
<dbReference type="Pfam" id="PF13847">
    <property type="entry name" value="Methyltransf_31"/>
    <property type="match status" value="1"/>
</dbReference>
<name>A0A7K1YDI6_9SPHI</name>
<dbReference type="CDD" id="cd02440">
    <property type="entry name" value="AdoMet_MTases"/>
    <property type="match status" value="1"/>
</dbReference>
<dbReference type="PANTHER" id="PTHR43861">
    <property type="entry name" value="TRANS-ACONITATE 2-METHYLTRANSFERASE-RELATED"/>
    <property type="match status" value="1"/>
</dbReference>
<evidence type="ECO:0000313" key="2">
    <source>
        <dbReference type="EMBL" id="MXV52642.1"/>
    </source>
</evidence>
<accession>A0A7K1YDI6</accession>
<comment type="caution">
    <text evidence="2">The sequence shown here is derived from an EMBL/GenBank/DDBJ whole genome shotgun (WGS) entry which is preliminary data.</text>
</comment>
<reference evidence="2 3" key="1">
    <citation type="submission" date="2019-11" db="EMBL/GenBank/DDBJ databases">
        <title>Pedobacter sp. HMF7647 Genome sequencing and assembly.</title>
        <authorList>
            <person name="Kang H."/>
            <person name="Kim H."/>
            <person name="Joh K."/>
        </authorList>
    </citation>
    <scope>NUCLEOTIDE SEQUENCE [LARGE SCALE GENOMIC DNA]</scope>
    <source>
        <strain evidence="2 3">HMF7647</strain>
    </source>
</reference>
<organism evidence="2 3">
    <name type="scientific">Hufsiella arboris</name>
    <dbReference type="NCBI Taxonomy" id="2695275"/>
    <lineage>
        <taxon>Bacteria</taxon>
        <taxon>Pseudomonadati</taxon>
        <taxon>Bacteroidota</taxon>
        <taxon>Sphingobacteriia</taxon>
        <taxon>Sphingobacteriales</taxon>
        <taxon>Sphingobacteriaceae</taxon>
        <taxon>Hufsiella</taxon>
    </lineage>
</organism>
<dbReference type="RefSeq" id="WP_160845820.1">
    <property type="nucleotide sequence ID" value="NZ_WVHT01000009.1"/>
</dbReference>
<dbReference type="Gene3D" id="3.40.50.150">
    <property type="entry name" value="Vaccinia Virus protein VP39"/>
    <property type="match status" value="1"/>
</dbReference>
<evidence type="ECO:0000259" key="1">
    <source>
        <dbReference type="Pfam" id="PF13847"/>
    </source>
</evidence>
<dbReference type="Proteomes" id="UP000466586">
    <property type="component" value="Unassembled WGS sequence"/>
</dbReference>
<dbReference type="GO" id="GO:0032259">
    <property type="term" value="P:methylation"/>
    <property type="evidence" value="ECO:0007669"/>
    <property type="project" value="UniProtKB-KW"/>
</dbReference>
<dbReference type="InterPro" id="IPR029063">
    <property type="entry name" value="SAM-dependent_MTases_sf"/>
</dbReference>
<sequence length="240" mass="27290">MIRSLCVFVIYCQAACGQIPEKQQNFKDSVYQYNTPGSGGTGKFYMGREIARFMDASGAAWLERNNRNQEENTSKAISSLPITKNSVIADIGAGSGYYTFRIAKKVQQGKVYAVEIQDEFIRMLNDNKKAGNFRNVEVIKGSPFSPNLPENTIDLAIMVDVYHEVEYPHELLQALSKALKPTGKLLLLEYRAEDPDVAIKELHKMSVGQLNKEMIANGYRLYDRKEFLPMQHFLVYEKTR</sequence>
<dbReference type="EMBL" id="WVHT01000009">
    <property type="protein sequence ID" value="MXV52642.1"/>
    <property type="molecule type" value="Genomic_DNA"/>
</dbReference>
<keyword evidence="2" id="KW-0489">Methyltransferase</keyword>
<keyword evidence="3" id="KW-1185">Reference proteome</keyword>
<gene>
    <name evidence="2" type="ORF">GS399_16835</name>
</gene>
<dbReference type="AlphaFoldDB" id="A0A7K1YDI6"/>
<dbReference type="SUPFAM" id="SSF53335">
    <property type="entry name" value="S-adenosyl-L-methionine-dependent methyltransferases"/>
    <property type="match status" value="1"/>
</dbReference>
<evidence type="ECO:0000313" key="3">
    <source>
        <dbReference type="Proteomes" id="UP000466586"/>
    </source>
</evidence>